<dbReference type="OrthoDB" id="241504at2"/>
<protein>
    <submittedName>
        <fullName evidence="6">Zinc-binding alcohol dehydrogenase</fullName>
    </submittedName>
</protein>
<dbReference type="RefSeq" id="WP_071082962.1">
    <property type="nucleotide sequence ID" value="NZ_MBLM01000047.1"/>
</dbReference>
<dbReference type="SUPFAM" id="SSF50129">
    <property type="entry name" value="GroES-like"/>
    <property type="match status" value="1"/>
</dbReference>
<evidence type="ECO:0000313" key="6">
    <source>
        <dbReference type="EMBL" id="OHV42311.1"/>
    </source>
</evidence>
<dbReference type="Pfam" id="PF08240">
    <property type="entry name" value="ADH_N"/>
    <property type="match status" value="1"/>
</dbReference>
<dbReference type="EMBL" id="MBLM01000047">
    <property type="protein sequence ID" value="OHV42311.1"/>
    <property type="molecule type" value="Genomic_DNA"/>
</dbReference>
<dbReference type="PANTHER" id="PTHR43401:SF2">
    <property type="entry name" value="L-THREONINE 3-DEHYDROGENASE"/>
    <property type="match status" value="1"/>
</dbReference>
<dbReference type="Gene3D" id="3.40.50.720">
    <property type="entry name" value="NAD(P)-binding Rossmann-like Domain"/>
    <property type="match status" value="1"/>
</dbReference>
<dbReference type="Pfam" id="PF00107">
    <property type="entry name" value="ADH_zinc_N"/>
    <property type="match status" value="1"/>
</dbReference>
<dbReference type="InterPro" id="IPR011032">
    <property type="entry name" value="GroES-like_sf"/>
</dbReference>
<comment type="caution">
    <text evidence="6">The sequence shown here is derived from an EMBL/GenBank/DDBJ whole genome shotgun (WGS) entry which is preliminary data.</text>
</comment>
<organism evidence="6 7">
    <name type="scientific">Parafrankia colletiae</name>
    <dbReference type="NCBI Taxonomy" id="573497"/>
    <lineage>
        <taxon>Bacteria</taxon>
        <taxon>Bacillati</taxon>
        <taxon>Actinomycetota</taxon>
        <taxon>Actinomycetes</taxon>
        <taxon>Frankiales</taxon>
        <taxon>Frankiaceae</taxon>
        <taxon>Parafrankia</taxon>
    </lineage>
</organism>
<dbReference type="AlphaFoldDB" id="A0A1S1R962"/>
<evidence type="ECO:0000256" key="1">
    <source>
        <dbReference type="ARBA" id="ARBA00001947"/>
    </source>
</evidence>
<evidence type="ECO:0000259" key="5">
    <source>
        <dbReference type="Pfam" id="PF08240"/>
    </source>
</evidence>
<keyword evidence="7" id="KW-1185">Reference proteome</keyword>
<dbReference type="InterPro" id="IPR036291">
    <property type="entry name" value="NAD(P)-bd_dom_sf"/>
</dbReference>
<accession>A0A1S1R962</accession>
<proteinExistence type="predicted"/>
<dbReference type="PANTHER" id="PTHR43401">
    <property type="entry name" value="L-THREONINE 3-DEHYDROGENASE"/>
    <property type="match status" value="1"/>
</dbReference>
<evidence type="ECO:0000259" key="4">
    <source>
        <dbReference type="Pfam" id="PF00107"/>
    </source>
</evidence>
<feature type="compositionally biased region" description="Gly residues" evidence="3">
    <location>
        <begin position="353"/>
        <end position="374"/>
    </location>
</feature>
<gene>
    <name evidence="6" type="ORF">CC117_12090</name>
</gene>
<dbReference type="SUPFAM" id="SSF51735">
    <property type="entry name" value="NAD(P)-binding Rossmann-fold domains"/>
    <property type="match status" value="1"/>
</dbReference>
<sequence>MTRGLEVYRSLPRYAAARVVSGRLPWLAGAAATTAAPLRLVDRGDPALPGPGWVTVRPRLAGICGSDLATVTGQSSFYFSPLVSMPFTPGHEIVGDLQESVTLGDGRRLEAGSRVVIDPVLGCAARGLELCGACAGGRTSRCDRVTVGHLSPGLQTGYCADTGGGWSRALVAHHSQVHPVPDGLADERAVLVEPLATAVHTAGRAGVVAGDRVLIVGSGAVGLLTLLAVRAFTKAEHVTMVAKHRRQVELAVRFGADEVLAPDDTIGGVRRASRAVRLTPQLGGDFLLGGVDVAMDCVGSASSLSTALRVTRAGGRVVLSGVPSGSVDLTPLWFRELELVGTYASSGGRRRGTGTGDDTGAGGPGPSGDPGEPGDGSDFGRALALAATAPLDGVVSAVYPLARWREALDHALSAGRLGAVKIVFDPAASA</sequence>
<keyword evidence="2" id="KW-0560">Oxidoreductase</keyword>
<evidence type="ECO:0000256" key="3">
    <source>
        <dbReference type="SAM" id="MobiDB-lite"/>
    </source>
</evidence>
<evidence type="ECO:0000256" key="2">
    <source>
        <dbReference type="ARBA" id="ARBA00023002"/>
    </source>
</evidence>
<dbReference type="Proteomes" id="UP000179627">
    <property type="component" value="Unassembled WGS sequence"/>
</dbReference>
<dbReference type="InterPro" id="IPR013154">
    <property type="entry name" value="ADH-like_N"/>
</dbReference>
<dbReference type="Gene3D" id="3.90.180.10">
    <property type="entry name" value="Medium-chain alcohol dehydrogenases, catalytic domain"/>
    <property type="match status" value="1"/>
</dbReference>
<feature type="domain" description="Alcohol dehydrogenase-like C-terminal" evidence="4">
    <location>
        <begin position="220"/>
        <end position="346"/>
    </location>
</feature>
<dbReference type="InterPro" id="IPR013149">
    <property type="entry name" value="ADH-like_C"/>
</dbReference>
<name>A0A1S1R962_9ACTN</name>
<dbReference type="GO" id="GO:0016491">
    <property type="term" value="F:oxidoreductase activity"/>
    <property type="evidence" value="ECO:0007669"/>
    <property type="project" value="UniProtKB-KW"/>
</dbReference>
<reference evidence="7" key="1">
    <citation type="submission" date="2016-07" db="EMBL/GenBank/DDBJ databases">
        <title>Sequence Frankia sp. strain CcI1.17.</title>
        <authorList>
            <person name="Ghodhbane-Gtari F."/>
            <person name="Swanson E."/>
            <person name="Gueddou A."/>
            <person name="Morris K."/>
            <person name="Hezbri K."/>
            <person name="Ktari A."/>
            <person name="Nouioui I."/>
            <person name="Abebe-Akele F."/>
            <person name="Simpson S."/>
            <person name="Thomas K."/>
            <person name="Gtari M."/>
            <person name="Tisa L.S."/>
            <person name="Hurst S."/>
        </authorList>
    </citation>
    <scope>NUCLEOTIDE SEQUENCE [LARGE SCALE GENOMIC DNA]</scope>
    <source>
        <strain evidence="7">Cc1.17</strain>
    </source>
</reference>
<comment type="cofactor">
    <cofactor evidence="1">
        <name>Zn(2+)</name>
        <dbReference type="ChEBI" id="CHEBI:29105"/>
    </cofactor>
</comment>
<feature type="domain" description="Alcohol dehydrogenase-like N-terminal" evidence="5">
    <location>
        <begin position="50"/>
        <end position="182"/>
    </location>
</feature>
<evidence type="ECO:0000313" key="7">
    <source>
        <dbReference type="Proteomes" id="UP000179627"/>
    </source>
</evidence>
<feature type="region of interest" description="Disordered" evidence="3">
    <location>
        <begin position="345"/>
        <end position="379"/>
    </location>
</feature>
<dbReference type="InterPro" id="IPR050129">
    <property type="entry name" value="Zn_alcohol_dh"/>
</dbReference>